<reference evidence="2" key="1">
    <citation type="submission" date="2019-05" db="EMBL/GenBank/DDBJ databases">
        <title>The de novo reference genome and transcriptome assemblies of the wild tomato species Solanum chilense.</title>
        <authorList>
            <person name="Stam R."/>
            <person name="Nosenko T."/>
            <person name="Hoerger A.C."/>
            <person name="Stephan W."/>
            <person name="Seidel M.A."/>
            <person name="Kuhn J.M.M."/>
            <person name="Haberer G."/>
            <person name="Tellier A."/>
        </authorList>
    </citation>
    <scope>NUCLEOTIDE SEQUENCE</scope>
    <source>
        <tissue evidence="2">Mature leaves</tissue>
    </source>
</reference>
<organism evidence="2">
    <name type="scientific">Solanum chilense</name>
    <name type="common">Tomato</name>
    <name type="synonym">Lycopersicon chilense</name>
    <dbReference type="NCBI Taxonomy" id="4083"/>
    <lineage>
        <taxon>Eukaryota</taxon>
        <taxon>Viridiplantae</taxon>
        <taxon>Streptophyta</taxon>
        <taxon>Embryophyta</taxon>
        <taxon>Tracheophyta</taxon>
        <taxon>Spermatophyta</taxon>
        <taxon>Magnoliopsida</taxon>
        <taxon>eudicotyledons</taxon>
        <taxon>Gunneridae</taxon>
        <taxon>Pentapetalae</taxon>
        <taxon>asterids</taxon>
        <taxon>lamiids</taxon>
        <taxon>Solanales</taxon>
        <taxon>Solanaceae</taxon>
        <taxon>Solanoideae</taxon>
        <taxon>Solaneae</taxon>
        <taxon>Solanum</taxon>
        <taxon>Solanum subgen. Lycopersicon</taxon>
    </lineage>
</organism>
<evidence type="ECO:0000313" key="2">
    <source>
        <dbReference type="EMBL" id="TMW80184.1"/>
    </source>
</evidence>
<name>A0A6N2AFS5_SOLCI</name>
<gene>
    <name evidence="2" type="ORF">EJD97_023074</name>
</gene>
<proteinExistence type="predicted"/>
<evidence type="ECO:0000256" key="1">
    <source>
        <dbReference type="SAM" id="MobiDB-lite"/>
    </source>
</evidence>
<accession>A0A6N2AFS5</accession>
<protein>
    <submittedName>
        <fullName evidence="2">Uncharacterized protein</fullName>
    </submittedName>
</protein>
<feature type="compositionally biased region" description="Basic and acidic residues" evidence="1">
    <location>
        <begin position="20"/>
        <end position="30"/>
    </location>
</feature>
<feature type="region of interest" description="Disordered" evidence="1">
    <location>
        <begin position="16"/>
        <end position="39"/>
    </location>
</feature>
<dbReference type="AlphaFoldDB" id="A0A6N2AFS5"/>
<comment type="caution">
    <text evidence="2">The sequence shown here is derived from an EMBL/GenBank/DDBJ whole genome shotgun (WGS) entry which is preliminary data.</text>
</comment>
<sequence length="109" mass="12432">MIKKYHILFLEKLSGSTEPTTDRHGHDGPSRDGPSQTRRTVVSLRFKTLQLLRIGYWEQFSELRDGSAGRTVVGTTDRHRPLVKKLVSELYDGSSRTDRRRHDGPSQVA</sequence>
<dbReference type="EMBL" id="RXGB01074134">
    <property type="protein sequence ID" value="TMW80184.1"/>
    <property type="molecule type" value="Genomic_DNA"/>
</dbReference>